<evidence type="ECO:0000313" key="3">
    <source>
        <dbReference type="Proteomes" id="UP000182471"/>
    </source>
</evidence>
<name>A0A1H9P5L0_9FIRM</name>
<feature type="transmembrane region" description="Helical" evidence="1">
    <location>
        <begin position="118"/>
        <end position="135"/>
    </location>
</feature>
<reference evidence="3" key="1">
    <citation type="submission" date="2016-10" db="EMBL/GenBank/DDBJ databases">
        <authorList>
            <person name="Varghese N."/>
            <person name="Submissions S."/>
        </authorList>
    </citation>
    <scope>NUCLEOTIDE SEQUENCE [LARGE SCALE GENOMIC DNA]</scope>
    <source>
        <strain evidence="3">S1b</strain>
    </source>
</reference>
<evidence type="ECO:0008006" key="4">
    <source>
        <dbReference type="Google" id="ProtNLM"/>
    </source>
</evidence>
<dbReference type="AlphaFoldDB" id="A0A1H9P5L0"/>
<gene>
    <name evidence="2" type="ORF">SAMN02910429_00102</name>
</gene>
<dbReference type="EMBL" id="FOGW01000004">
    <property type="protein sequence ID" value="SER43478.1"/>
    <property type="molecule type" value="Genomic_DNA"/>
</dbReference>
<sequence>MKKMLGFLNKNDQAYVFAIIGVICLIFAEEVSVYAPSFIGGMMALYGMINLLLGIILNWKSLEFQVGNNSIMIILGIILLIEVDNTLAIMGILWAFISLKEISEEIDEMIAERVFSKSRTLVCIMSTIFAIMLMIDPFHHFIFHIRVLGIEMILDVFMIRHHHSKINKI</sequence>
<evidence type="ECO:0000256" key="1">
    <source>
        <dbReference type="SAM" id="Phobius"/>
    </source>
</evidence>
<keyword evidence="1" id="KW-1133">Transmembrane helix</keyword>
<dbReference type="Proteomes" id="UP000182471">
    <property type="component" value="Unassembled WGS sequence"/>
</dbReference>
<accession>A0A1H9P5L0</accession>
<feature type="transmembrane region" description="Helical" evidence="1">
    <location>
        <begin position="14"/>
        <end position="31"/>
    </location>
</feature>
<organism evidence="2 3">
    <name type="scientific">Lachnobacterium bovis</name>
    <dbReference type="NCBI Taxonomy" id="140626"/>
    <lineage>
        <taxon>Bacteria</taxon>
        <taxon>Bacillati</taxon>
        <taxon>Bacillota</taxon>
        <taxon>Clostridia</taxon>
        <taxon>Lachnospirales</taxon>
        <taxon>Lachnospiraceae</taxon>
        <taxon>Lachnobacterium</taxon>
    </lineage>
</organism>
<protein>
    <recommendedName>
        <fullName evidence="4">Acid-resistance membrane protein</fullName>
    </recommendedName>
</protein>
<dbReference type="RefSeq" id="WP_022749364.1">
    <property type="nucleotide sequence ID" value="NZ_FOGW01000004.1"/>
</dbReference>
<feature type="transmembrane region" description="Helical" evidence="1">
    <location>
        <begin position="38"/>
        <end position="59"/>
    </location>
</feature>
<evidence type="ECO:0000313" key="2">
    <source>
        <dbReference type="EMBL" id="SER43478.1"/>
    </source>
</evidence>
<keyword evidence="3" id="KW-1185">Reference proteome</keyword>
<feature type="transmembrane region" description="Helical" evidence="1">
    <location>
        <begin position="71"/>
        <end position="97"/>
    </location>
</feature>
<keyword evidence="1" id="KW-0472">Membrane</keyword>
<keyword evidence="1" id="KW-0812">Transmembrane</keyword>
<dbReference type="OrthoDB" id="2066014at2"/>
<proteinExistence type="predicted"/>